<keyword evidence="10 12" id="KW-0406">Ion transport</keyword>
<accession>A0A3M2I2D8</accession>
<gene>
    <name evidence="12" type="primary">kup</name>
    <name evidence="15" type="ORF">EBB59_02965</name>
</gene>
<feature type="transmembrane region" description="Helical" evidence="12">
    <location>
        <begin position="182"/>
        <end position="205"/>
    </location>
</feature>
<evidence type="ECO:0000256" key="7">
    <source>
        <dbReference type="ARBA" id="ARBA00022847"/>
    </source>
</evidence>
<evidence type="ECO:0000313" key="16">
    <source>
        <dbReference type="Proteomes" id="UP000275012"/>
    </source>
</evidence>
<feature type="transmembrane region" description="Helical" evidence="12">
    <location>
        <begin position="437"/>
        <end position="454"/>
    </location>
</feature>
<dbReference type="RefSeq" id="WP_122100662.1">
    <property type="nucleotide sequence ID" value="NZ_RFLY01000003.1"/>
</dbReference>
<feature type="transmembrane region" description="Helical" evidence="12">
    <location>
        <begin position="259"/>
        <end position="281"/>
    </location>
</feature>
<feature type="domain" description="K+ potassium transporter integral membrane" evidence="13">
    <location>
        <begin position="25"/>
        <end position="476"/>
    </location>
</feature>
<feature type="transmembrane region" description="Helical" evidence="12">
    <location>
        <begin position="347"/>
        <end position="371"/>
    </location>
</feature>
<dbReference type="GO" id="GO:0005886">
    <property type="term" value="C:plasma membrane"/>
    <property type="evidence" value="ECO:0007669"/>
    <property type="project" value="UniProtKB-SubCell"/>
</dbReference>
<comment type="caution">
    <text evidence="15">The sequence shown here is derived from an EMBL/GenBank/DDBJ whole genome shotgun (WGS) entry which is preliminary data.</text>
</comment>
<dbReference type="GO" id="GO:0015079">
    <property type="term" value="F:potassium ion transmembrane transporter activity"/>
    <property type="evidence" value="ECO:0007669"/>
    <property type="project" value="UniProtKB-UniRule"/>
</dbReference>
<reference evidence="15 16" key="1">
    <citation type="submission" date="2018-10" db="EMBL/GenBank/DDBJ databases">
        <title>Proposal of Lysobacter pythonis sp. nov. isolated from royal pythons (Python regius).</title>
        <authorList>
            <person name="Hans-Juergen B."/>
            <person name="Huptas C."/>
            <person name="Sandra B."/>
            <person name="Igor L."/>
            <person name="Joachim S."/>
            <person name="Siegfried S."/>
            <person name="Mareike W."/>
            <person name="Peter K."/>
        </authorList>
    </citation>
    <scope>NUCLEOTIDE SEQUENCE [LARGE SCALE GENOMIC DNA]</scope>
    <source>
        <strain evidence="15 16">4284/11</strain>
    </source>
</reference>
<dbReference type="AlphaFoldDB" id="A0A3M2I2D8"/>
<evidence type="ECO:0000256" key="4">
    <source>
        <dbReference type="ARBA" id="ARBA00022475"/>
    </source>
</evidence>
<dbReference type="Pfam" id="PF02705">
    <property type="entry name" value="K_trans"/>
    <property type="match status" value="1"/>
</dbReference>
<feature type="transmembrane region" description="Helical" evidence="12">
    <location>
        <begin position="62"/>
        <end position="81"/>
    </location>
</feature>
<comment type="similarity">
    <text evidence="2 12">Belongs to the HAK/KUP transporter (TC 2.A.72) family.</text>
</comment>
<dbReference type="HAMAP" id="MF_01522">
    <property type="entry name" value="Kup"/>
    <property type="match status" value="1"/>
</dbReference>
<keyword evidence="16" id="KW-1185">Reference proteome</keyword>
<feature type="transmembrane region" description="Helical" evidence="12">
    <location>
        <begin position="21"/>
        <end position="42"/>
    </location>
</feature>
<keyword evidence="11 12" id="KW-0472">Membrane</keyword>
<dbReference type="PANTHER" id="PTHR30540:SF79">
    <property type="entry name" value="LOW AFFINITY POTASSIUM TRANSPORT SYSTEM PROTEIN KUP"/>
    <property type="match status" value="1"/>
</dbReference>
<dbReference type="Proteomes" id="UP000275012">
    <property type="component" value="Unassembled WGS sequence"/>
</dbReference>
<keyword evidence="7 12" id="KW-0769">Symport</keyword>
<evidence type="ECO:0000256" key="9">
    <source>
        <dbReference type="ARBA" id="ARBA00022989"/>
    </source>
</evidence>
<evidence type="ECO:0000256" key="3">
    <source>
        <dbReference type="ARBA" id="ARBA00022448"/>
    </source>
</evidence>
<evidence type="ECO:0000256" key="5">
    <source>
        <dbReference type="ARBA" id="ARBA00022538"/>
    </source>
</evidence>
<keyword evidence="6 12" id="KW-0812">Transmembrane</keyword>
<feature type="domain" description="K+ potassium transporter C-terminal" evidence="14">
    <location>
        <begin position="488"/>
        <end position="637"/>
    </location>
</feature>
<evidence type="ECO:0000259" key="14">
    <source>
        <dbReference type="Pfam" id="PF22776"/>
    </source>
</evidence>
<feature type="transmembrane region" description="Helical" evidence="12">
    <location>
        <begin position="153"/>
        <end position="170"/>
    </location>
</feature>
<keyword evidence="5 12" id="KW-0633">Potassium transport</keyword>
<evidence type="ECO:0000256" key="11">
    <source>
        <dbReference type="ARBA" id="ARBA00023136"/>
    </source>
</evidence>
<name>A0A3M2I2D8_9GAMM</name>
<keyword evidence="3 12" id="KW-0813">Transport</keyword>
<feature type="transmembrane region" description="Helical" evidence="12">
    <location>
        <begin position="301"/>
        <end position="326"/>
    </location>
</feature>
<dbReference type="EMBL" id="RFLY01000003">
    <property type="protein sequence ID" value="RMH94140.1"/>
    <property type="molecule type" value="Genomic_DNA"/>
</dbReference>
<evidence type="ECO:0000256" key="12">
    <source>
        <dbReference type="HAMAP-Rule" id="MF_01522"/>
    </source>
</evidence>
<dbReference type="Pfam" id="PF22776">
    <property type="entry name" value="K_trans_C"/>
    <property type="match status" value="1"/>
</dbReference>
<comment type="catalytic activity">
    <reaction evidence="12">
        <text>K(+)(in) + H(+)(in) = K(+)(out) + H(+)(out)</text>
        <dbReference type="Rhea" id="RHEA:28490"/>
        <dbReference type="ChEBI" id="CHEBI:15378"/>
        <dbReference type="ChEBI" id="CHEBI:29103"/>
    </reaction>
</comment>
<evidence type="ECO:0000259" key="13">
    <source>
        <dbReference type="Pfam" id="PF02705"/>
    </source>
</evidence>
<feature type="transmembrane region" description="Helical" evidence="12">
    <location>
        <begin position="225"/>
        <end position="247"/>
    </location>
</feature>
<dbReference type="GO" id="GO:0015293">
    <property type="term" value="F:symporter activity"/>
    <property type="evidence" value="ECO:0007669"/>
    <property type="project" value="UniProtKB-UniRule"/>
</dbReference>
<proteinExistence type="inferred from homology"/>
<dbReference type="InterPro" id="IPR003855">
    <property type="entry name" value="K+_transporter"/>
</dbReference>
<dbReference type="InterPro" id="IPR053951">
    <property type="entry name" value="K_trans_N"/>
</dbReference>
<keyword evidence="4 12" id="KW-1003">Cell membrane</keyword>
<comment type="subcellular location">
    <subcellularLocation>
        <location evidence="12">Cell membrane</location>
        <topology evidence="12">Multi-pass membrane protein</topology>
    </subcellularLocation>
    <subcellularLocation>
        <location evidence="1">Membrane</location>
        <topology evidence="1">Multi-pass membrane protein</topology>
    </subcellularLocation>
</comment>
<evidence type="ECO:0000256" key="8">
    <source>
        <dbReference type="ARBA" id="ARBA00022958"/>
    </source>
</evidence>
<feature type="transmembrane region" description="Helical" evidence="12">
    <location>
        <begin position="113"/>
        <end position="133"/>
    </location>
</feature>
<feature type="transmembrane region" description="Helical" evidence="12">
    <location>
        <begin position="410"/>
        <end position="431"/>
    </location>
</feature>
<dbReference type="OrthoDB" id="9805577at2"/>
<evidence type="ECO:0000256" key="1">
    <source>
        <dbReference type="ARBA" id="ARBA00004141"/>
    </source>
</evidence>
<evidence type="ECO:0000256" key="2">
    <source>
        <dbReference type="ARBA" id="ARBA00007019"/>
    </source>
</evidence>
<evidence type="ECO:0000256" key="10">
    <source>
        <dbReference type="ARBA" id="ARBA00023065"/>
    </source>
</evidence>
<sequence length="637" mass="69588">MKQQATPAGGGGHGHHAKGGLAGLIVGAIGVVFGDIGTSPLYTLKEAFSPHYGLVADHDTVLGVLSLVFWALMLVVTLKYVTIIMRADNEGEGGIMALMALAQRTLPKGSKSAYVVGVFGIFGASLFFGDGVITPAISVLSAIEGLEVVAPRLHDWIVPLTVIVLLALFMGQRFGTEKVGKVFGPITLLWFAVLALLGVVNMLHAPEVVKAFNPMWAARFFAEHHWHGVFILGAVVLAVTGGEALYADMGHFGARPIRYAWYFFVLPALMLNYLGQGALVLENPETVKNPFYLGVPEWAQWPMIALATAATVIASQAVITGAFSVARQAMQLGYVPRMRIKHTSSDTIGQIYIPAVNWTLMALVIGLVLAFRTSSNLAVAYGISVSLTMLIDTLLLALVASKLWPTHRRWVLPLCVVFFVIEWAFVIANGAKILQGAWFPIVLGLLLFTLLRTWRRGRELLRAEIQKEGIQIDSFLPGLMLSPPVRVPGTAVFLTADMGVMPHALLHNLKHNKVLHERNVFLTVETLTVPYAPKGERLKIAGIGDDFWRITVRYGFMETPDVPQALMQSCDQCDLIVDPMDTTYFASRETIVANAHRGMPLWRDKLFALMHRNAAPASGFFRIPGNRLVELGAQVQI</sequence>
<dbReference type="InterPro" id="IPR023051">
    <property type="entry name" value="Kup"/>
</dbReference>
<protein>
    <recommendedName>
        <fullName evidence="12">Probable potassium transport system protein Kup</fullName>
    </recommendedName>
</protein>
<evidence type="ECO:0000256" key="6">
    <source>
        <dbReference type="ARBA" id="ARBA00022692"/>
    </source>
</evidence>
<dbReference type="PANTHER" id="PTHR30540">
    <property type="entry name" value="OSMOTIC STRESS POTASSIUM TRANSPORTER"/>
    <property type="match status" value="1"/>
</dbReference>
<keyword evidence="8 12" id="KW-0630">Potassium</keyword>
<organism evidence="15 16">
    <name type="scientific">Solilutibacter pythonis</name>
    <dbReference type="NCBI Taxonomy" id="2483112"/>
    <lineage>
        <taxon>Bacteria</taxon>
        <taxon>Pseudomonadati</taxon>
        <taxon>Pseudomonadota</taxon>
        <taxon>Gammaproteobacteria</taxon>
        <taxon>Lysobacterales</taxon>
        <taxon>Lysobacteraceae</taxon>
        <taxon>Solilutibacter</taxon>
    </lineage>
</organism>
<evidence type="ECO:0000313" key="15">
    <source>
        <dbReference type="EMBL" id="RMH94140.1"/>
    </source>
</evidence>
<feature type="transmembrane region" description="Helical" evidence="12">
    <location>
        <begin position="377"/>
        <end position="398"/>
    </location>
</feature>
<dbReference type="InterPro" id="IPR053952">
    <property type="entry name" value="K_trans_C"/>
</dbReference>
<keyword evidence="9 12" id="KW-1133">Transmembrane helix</keyword>
<comment type="function">
    <text evidence="12">Transport of potassium into the cell. Likely operates as a K(+):H(+) symporter.</text>
</comment>